<feature type="compositionally biased region" description="Basic and acidic residues" evidence="1">
    <location>
        <begin position="200"/>
        <end position="211"/>
    </location>
</feature>
<feature type="compositionally biased region" description="Basic and acidic residues" evidence="1">
    <location>
        <begin position="229"/>
        <end position="241"/>
    </location>
</feature>
<evidence type="ECO:0000256" key="1">
    <source>
        <dbReference type="SAM" id="MobiDB-lite"/>
    </source>
</evidence>
<organism evidence="2 3">
    <name type="scientific">Artemia franciscana</name>
    <name type="common">Brine shrimp</name>
    <name type="synonym">Artemia sanfranciscana</name>
    <dbReference type="NCBI Taxonomy" id="6661"/>
    <lineage>
        <taxon>Eukaryota</taxon>
        <taxon>Metazoa</taxon>
        <taxon>Ecdysozoa</taxon>
        <taxon>Arthropoda</taxon>
        <taxon>Crustacea</taxon>
        <taxon>Branchiopoda</taxon>
        <taxon>Anostraca</taxon>
        <taxon>Artemiidae</taxon>
        <taxon>Artemia</taxon>
    </lineage>
</organism>
<gene>
    <name evidence="2" type="ORF">QYM36_011916</name>
</gene>
<name>A0AA88L2R3_ARTSF</name>
<feature type="region of interest" description="Disordered" evidence="1">
    <location>
        <begin position="182"/>
        <end position="241"/>
    </location>
</feature>
<feature type="region of interest" description="Disordered" evidence="1">
    <location>
        <begin position="1"/>
        <end position="44"/>
    </location>
</feature>
<keyword evidence="3" id="KW-1185">Reference proteome</keyword>
<comment type="caution">
    <text evidence="2">The sequence shown here is derived from an EMBL/GenBank/DDBJ whole genome shotgun (WGS) entry which is preliminary data.</text>
</comment>
<accession>A0AA88L2R3</accession>
<proteinExistence type="predicted"/>
<feature type="compositionally biased region" description="Basic residues" evidence="1">
    <location>
        <begin position="212"/>
        <end position="228"/>
    </location>
</feature>
<sequence length="241" mass="27494">MNEIIMRSKSGSSSSEEETEEKLNECFNPTLASRSISEPAADSADRYITPSKQKFLTDSKNEMPEIAKDYVAKALFQLCEKKIEIRATKNDPQLLAEEEEEDGIVLLSNSKVKITNNFKGDVRKQAKVLTDPFKRAKILEDKLGYNRYSEEENIKTSVVDYDWIIAKKGVYGNGREKQGEVIQGEYTDKSQKSKSGTMVEVKEDGGTFTEKKKNKRNRVGKRRKKRERMKSLVEKSDDISD</sequence>
<dbReference type="AlphaFoldDB" id="A0AA88L2R3"/>
<evidence type="ECO:0000313" key="2">
    <source>
        <dbReference type="EMBL" id="KAK2710546.1"/>
    </source>
</evidence>
<reference evidence="2" key="1">
    <citation type="submission" date="2023-07" db="EMBL/GenBank/DDBJ databases">
        <title>Chromosome-level genome assembly of Artemia franciscana.</title>
        <authorList>
            <person name="Jo E."/>
        </authorList>
    </citation>
    <scope>NUCLEOTIDE SEQUENCE</scope>
    <source>
        <tissue evidence="2">Whole body</tissue>
    </source>
</reference>
<evidence type="ECO:0000313" key="3">
    <source>
        <dbReference type="Proteomes" id="UP001187531"/>
    </source>
</evidence>
<dbReference type="EMBL" id="JAVRJZ010000016">
    <property type="protein sequence ID" value="KAK2710546.1"/>
    <property type="molecule type" value="Genomic_DNA"/>
</dbReference>
<protein>
    <submittedName>
        <fullName evidence="2">Uncharacterized protein</fullName>
    </submittedName>
</protein>
<dbReference type="Proteomes" id="UP001187531">
    <property type="component" value="Unassembled WGS sequence"/>
</dbReference>